<evidence type="ECO:0000259" key="2">
    <source>
        <dbReference type="Pfam" id="PF20683"/>
    </source>
</evidence>
<accession>A0A1B1Y4S0</accession>
<evidence type="ECO:0000259" key="1">
    <source>
        <dbReference type="Pfam" id="PF16314"/>
    </source>
</evidence>
<feature type="domain" description="DUF6819" evidence="2">
    <location>
        <begin position="490"/>
        <end position="658"/>
    </location>
</feature>
<dbReference type="Proteomes" id="UP000092967">
    <property type="component" value="Chromosome"/>
</dbReference>
<keyword evidence="4" id="KW-1185">Reference proteome</keyword>
<dbReference type="InterPro" id="IPR049208">
    <property type="entry name" value="DUF6819"/>
</dbReference>
<dbReference type="SUPFAM" id="SSF51161">
    <property type="entry name" value="Trimeric LpxA-like enzymes"/>
    <property type="match status" value="1"/>
</dbReference>
<protein>
    <recommendedName>
        <fullName evidence="5">DUF4954 domain-containing protein</fullName>
    </recommendedName>
</protein>
<dbReference type="RefSeq" id="WP_068825187.1">
    <property type="nucleotide sequence ID" value="NZ_CP014224.1"/>
</dbReference>
<dbReference type="OrthoDB" id="9814955at2"/>
<gene>
    <name evidence="3" type="ORF">AXE80_05415</name>
</gene>
<dbReference type="Pfam" id="PF16314">
    <property type="entry name" value="DUF4954"/>
    <property type="match status" value="1"/>
</dbReference>
<evidence type="ECO:0000313" key="3">
    <source>
        <dbReference type="EMBL" id="ANW95750.1"/>
    </source>
</evidence>
<organism evidence="3 4">
    <name type="scientific">Wenyingzhuangia fucanilytica</name>
    <dbReference type="NCBI Taxonomy" id="1790137"/>
    <lineage>
        <taxon>Bacteria</taxon>
        <taxon>Pseudomonadati</taxon>
        <taxon>Bacteroidota</taxon>
        <taxon>Flavobacteriia</taxon>
        <taxon>Flavobacteriales</taxon>
        <taxon>Flavobacteriaceae</taxon>
        <taxon>Wenyingzhuangia</taxon>
    </lineage>
</organism>
<reference evidence="3 4" key="1">
    <citation type="submission" date="2016-02" db="EMBL/GenBank/DDBJ databases">
        <authorList>
            <person name="Wen L."/>
            <person name="He K."/>
            <person name="Yang H."/>
        </authorList>
    </citation>
    <scope>NUCLEOTIDE SEQUENCE [LARGE SCALE GENOMIC DNA]</scope>
    <source>
        <strain evidence="3 4">CZ1127</strain>
    </source>
</reference>
<sequence length="663" mass="74409">MNNYRGITKEEIKQLIQQGCQSDDWDKLYIKPTTDLLKIESVTFSGENYIGHIEGTRTFYGGIIKQNSIKNVHLHNCKIGDNAFINNVKSYIANYNIGDNVMIDNVDIIAVDGECSFGNGVTVDVINEGGGRDILIFNQLSAQIAYLLALYRHKTVLIDELKRMIEEYTLSVTSSVGHIGDDVKILNANTIKGVCIGDGAYINSASKLINGSINSTKESQVYIGTDVMATNFIISSDSKVDNSSILTNCFIGQGCLIDKHYSIEHSIFFANSQGFNGEACSIFAGPYTVTHHKSTLLIAGLFSFMNAGSGSNQSNHMYKLGPIHQGIMERGAKTTSDSYVLWPSKIGPFTLVMGRHYQHVDSSDFPFSYLIEGNNKSYLIPGANLKSVGTVRDAQKWPKRDNRSKNNRLDIINFNLLSPYTIHKVSKGLRHLYDILDLSGDKLDEYNYKDMVVKKSSLHNGIKMYNIVINKFLGNSIISRVENKNINTVQELREVLKPTSTIGQGKWIDVCGLLCPISALNLFVDKVEKLEVKTVEDAINELNEINNHYYEYEWNWAVELIESFYKIKIEEITTENFINIVSNWKKAVVDLDKMLYKDASKEFDLHSYVGFGADGEEKEKLADFKNVRGAFESNSTVLEILSHIDRKEKLGDKIIAQIKEIKG</sequence>
<feature type="domain" description="DUF4954" evidence="1">
    <location>
        <begin position="4"/>
        <end position="433"/>
    </location>
</feature>
<dbReference type="KEGG" id="wfu:AXE80_05415"/>
<dbReference type="Pfam" id="PF20683">
    <property type="entry name" value="DUF6819"/>
    <property type="match status" value="1"/>
</dbReference>
<dbReference type="EMBL" id="CP014224">
    <property type="protein sequence ID" value="ANW95750.1"/>
    <property type="molecule type" value="Genomic_DNA"/>
</dbReference>
<dbReference type="AlphaFoldDB" id="A0A1B1Y4S0"/>
<evidence type="ECO:0008006" key="5">
    <source>
        <dbReference type="Google" id="ProtNLM"/>
    </source>
</evidence>
<dbReference type="InterPro" id="IPR032533">
    <property type="entry name" value="DUF4954"/>
</dbReference>
<proteinExistence type="predicted"/>
<evidence type="ECO:0000313" key="4">
    <source>
        <dbReference type="Proteomes" id="UP000092967"/>
    </source>
</evidence>
<dbReference type="InterPro" id="IPR011004">
    <property type="entry name" value="Trimer_LpxA-like_sf"/>
</dbReference>
<name>A0A1B1Y4S0_9FLAO</name>
<dbReference type="STRING" id="1790137.AXE80_05415"/>
<dbReference type="Gene3D" id="2.160.10.10">
    <property type="entry name" value="Hexapeptide repeat proteins"/>
    <property type="match status" value="1"/>
</dbReference>